<gene>
    <name evidence="3" type="ORF">J4D97_05015</name>
</gene>
<feature type="signal peptide" evidence="1">
    <location>
        <begin position="1"/>
        <end position="25"/>
    </location>
</feature>
<keyword evidence="1" id="KW-0732">Signal</keyword>
<feature type="domain" description="DUF4136" evidence="2">
    <location>
        <begin position="25"/>
        <end position="197"/>
    </location>
</feature>
<dbReference type="Proteomes" id="UP000670527">
    <property type="component" value="Unassembled WGS sequence"/>
</dbReference>
<dbReference type="EMBL" id="JAGETX010000002">
    <property type="protein sequence ID" value="MBO3270003.1"/>
    <property type="molecule type" value="Genomic_DNA"/>
</dbReference>
<evidence type="ECO:0000256" key="1">
    <source>
        <dbReference type="SAM" id="SignalP"/>
    </source>
</evidence>
<feature type="chain" id="PRO_5046581523" evidence="1">
    <location>
        <begin position="26"/>
        <end position="201"/>
    </location>
</feature>
<dbReference type="InterPro" id="IPR025411">
    <property type="entry name" value="DUF4136"/>
</dbReference>
<dbReference type="RefSeq" id="WP_185281538.1">
    <property type="nucleotide sequence ID" value="NZ_JAGETX010000002.1"/>
</dbReference>
<evidence type="ECO:0000313" key="4">
    <source>
        <dbReference type="Proteomes" id="UP000670527"/>
    </source>
</evidence>
<dbReference type="PROSITE" id="PS51257">
    <property type="entry name" value="PROKAR_LIPOPROTEIN"/>
    <property type="match status" value="1"/>
</dbReference>
<proteinExistence type="predicted"/>
<dbReference type="Gene3D" id="3.30.160.670">
    <property type="match status" value="1"/>
</dbReference>
<name>A0ABS3T8M5_9BACT</name>
<reference evidence="3 4" key="1">
    <citation type="submission" date="2021-03" db="EMBL/GenBank/DDBJ databases">
        <authorList>
            <person name="Kim M.K."/>
        </authorList>
    </citation>
    <scope>NUCLEOTIDE SEQUENCE [LARGE SCALE GENOMIC DNA]</scope>
    <source>
        <strain evidence="3 4">BT507</strain>
    </source>
</reference>
<comment type="caution">
    <text evidence="3">The sequence shown here is derived from an EMBL/GenBank/DDBJ whole genome shotgun (WGS) entry which is preliminary data.</text>
</comment>
<sequence>MKISISTLCLLLLVGWLSSCSSVNVQEKQGVNFSRFRTYDWAKTDVKTTGDANPIYKSSLADEMIQGAISQELNNRGIRQVSGNAKPDFYITYHLYVEDAERTVSNPPAAGFAYPYAVSYRGGFLPINYGYWYSPAYFNNTGYRTEQYKEGTMIVDIIDASTNDLVWRGSIADPVNNPGSFGKQFSESARDILDKFPAQKS</sequence>
<keyword evidence="4" id="KW-1185">Reference proteome</keyword>
<protein>
    <submittedName>
        <fullName evidence="3">DUF4136 domain-containing protein</fullName>
    </submittedName>
</protein>
<evidence type="ECO:0000259" key="2">
    <source>
        <dbReference type="Pfam" id="PF13590"/>
    </source>
</evidence>
<organism evidence="3 4">
    <name type="scientific">Hymenobacter defluvii</name>
    <dbReference type="NCBI Taxonomy" id="2054411"/>
    <lineage>
        <taxon>Bacteria</taxon>
        <taxon>Pseudomonadati</taxon>
        <taxon>Bacteroidota</taxon>
        <taxon>Cytophagia</taxon>
        <taxon>Cytophagales</taxon>
        <taxon>Hymenobacteraceae</taxon>
        <taxon>Hymenobacter</taxon>
    </lineage>
</organism>
<accession>A0ABS3T8M5</accession>
<dbReference type="Pfam" id="PF13590">
    <property type="entry name" value="DUF4136"/>
    <property type="match status" value="1"/>
</dbReference>
<evidence type="ECO:0000313" key="3">
    <source>
        <dbReference type="EMBL" id="MBO3270003.1"/>
    </source>
</evidence>